<dbReference type="Proteomes" id="UP000016649">
    <property type="component" value="Unassembled WGS sequence"/>
</dbReference>
<dbReference type="Pfam" id="PF00501">
    <property type="entry name" value="AMP-binding"/>
    <property type="match status" value="1"/>
</dbReference>
<sequence length="551" mass="61987">MFYKDYAAFNESGGWDTVQKTFSLKAPERFNFAYDVIDRYAREAPGKEALVWCDDNGEEKIFTFGQLAKEINKTAHFFTAMGIERGDAVLLFLRRRYEFWFILPALHKIGAIAVPATVQLAAHDIEYRIQSAQIKMVIAVQEKQLQQEIQKAAEAVYKKPLLVWVHDEMDGWISFEKVRQNMSEEFTAPQEDEYPCGTDTALLYFTSGTSGNPKMVAHNFLYPLGHIATAKFWQNVKEGGRHLSIAETGWAKAMWGKIYGQWLCGCAVFVYDMDMFIPRKLLEKMAHYRLTSFCAPPTVYRYLIREPIEEYDLSSLEECTTAGEALSADIFESFKQKTGISMREGYGQTELTLAAGTFPGTPIKPGSMGKPSPGYRIDIVKNDGSVCETGETGEIVLQLDKGHPLGMFSGYYKNPEKTAEVFEGGVYHTGDSAYRDSDGYLWFVGRTDDLIKSSGFRISPFEVESVLSQHPAVCECAVTGVPDPKRGQAVKAFVVLNRGYTASKNLEKELMFFAKKNAALYKAPRSLEFVEQLPKTHNGKISRAQIRSLGK</sequence>
<keyword evidence="4" id="KW-0067">ATP-binding</keyword>
<dbReference type="Pfam" id="PF13193">
    <property type="entry name" value="AMP-binding_C"/>
    <property type="match status" value="1"/>
</dbReference>
<dbReference type="PANTHER" id="PTHR43605:SF10">
    <property type="entry name" value="ACYL-COA SYNTHETASE MEDIUM CHAIN FAMILY MEMBER 3"/>
    <property type="match status" value="1"/>
</dbReference>
<evidence type="ECO:0000256" key="3">
    <source>
        <dbReference type="ARBA" id="ARBA00022741"/>
    </source>
</evidence>
<dbReference type="InterPro" id="IPR000873">
    <property type="entry name" value="AMP-dep_synth/lig_dom"/>
</dbReference>
<comment type="similarity">
    <text evidence="1">Belongs to the ATP-dependent AMP-binding enzyme family.</text>
</comment>
<evidence type="ECO:0000259" key="5">
    <source>
        <dbReference type="Pfam" id="PF00501"/>
    </source>
</evidence>
<keyword evidence="2" id="KW-0436">Ligase</keyword>
<dbReference type="InterPro" id="IPR020845">
    <property type="entry name" value="AMP-binding_CS"/>
</dbReference>
<organism evidence="7 8">
    <name type="scientific">Treponema lecithinolyticum ATCC 700332</name>
    <dbReference type="NCBI Taxonomy" id="1321815"/>
    <lineage>
        <taxon>Bacteria</taxon>
        <taxon>Pseudomonadati</taxon>
        <taxon>Spirochaetota</taxon>
        <taxon>Spirochaetia</taxon>
        <taxon>Spirochaetales</taxon>
        <taxon>Treponemataceae</taxon>
        <taxon>Treponema</taxon>
    </lineage>
</organism>
<protein>
    <submittedName>
        <fullName evidence="7">AMP-binding enzyme</fullName>
    </submittedName>
</protein>
<proteinExistence type="inferred from homology"/>
<evidence type="ECO:0000256" key="2">
    <source>
        <dbReference type="ARBA" id="ARBA00022598"/>
    </source>
</evidence>
<dbReference type="InterPro" id="IPR025110">
    <property type="entry name" value="AMP-bd_C"/>
</dbReference>
<dbReference type="SUPFAM" id="SSF56801">
    <property type="entry name" value="Acetyl-CoA synthetase-like"/>
    <property type="match status" value="1"/>
</dbReference>
<dbReference type="Gene3D" id="3.40.50.12780">
    <property type="entry name" value="N-terminal domain of ligase-like"/>
    <property type="match status" value="1"/>
</dbReference>
<evidence type="ECO:0000256" key="1">
    <source>
        <dbReference type="ARBA" id="ARBA00006432"/>
    </source>
</evidence>
<dbReference type="RefSeq" id="WP_021686353.1">
    <property type="nucleotide sequence ID" value="NZ_KI260554.1"/>
</dbReference>
<dbReference type="EMBL" id="AWVH01000045">
    <property type="protein sequence ID" value="ERJ91488.1"/>
    <property type="molecule type" value="Genomic_DNA"/>
</dbReference>
<evidence type="ECO:0000313" key="7">
    <source>
        <dbReference type="EMBL" id="ERJ91488.1"/>
    </source>
</evidence>
<dbReference type="PROSITE" id="PS00455">
    <property type="entry name" value="AMP_BINDING"/>
    <property type="match status" value="1"/>
</dbReference>
<feature type="domain" description="AMP-binding enzyme C-terminal" evidence="6">
    <location>
        <begin position="462"/>
        <end position="540"/>
    </location>
</feature>
<feature type="domain" description="AMP-dependent synthetase/ligase" evidence="5">
    <location>
        <begin position="38"/>
        <end position="412"/>
    </location>
</feature>
<dbReference type="InterPro" id="IPR045851">
    <property type="entry name" value="AMP-bd_C_sf"/>
</dbReference>
<comment type="caution">
    <text evidence="7">The sequence shown here is derived from an EMBL/GenBank/DDBJ whole genome shotgun (WGS) entry which is preliminary data.</text>
</comment>
<accession>A0ABN0NVZ5</accession>
<reference evidence="7 8" key="1">
    <citation type="submission" date="2013-08" db="EMBL/GenBank/DDBJ databases">
        <authorList>
            <person name="Weinstock G."/>
            <person name="Sodergren E."/>
            <person name="Wylie T."/>
            <person name="Fulton L."/>
            <person name="Fulton R."/>
            <person name="Fronick C."/>
            <person name="O'Laughlin M."/>
            <person name="Godfrey J."/>
            <person name="Miner T."/>
            <person name="Herter B."/>
            <person name="Appelbaum E."/>
            <person name="Cordes M."/>
            <person name="Lek S."/>
            <person name="Wollam A."/>
            <person name="Pepin K.H."/>
            <person name="Palsikar V.B."/>
            <person name="Mitreva M."/>
            <person name="Wilson R.K."/>
        </authorList>
    </citation>
    <scope>NUCLEOTIDE SEQUENCE [LARGE SCALE GENOMIC DNA]</scope>
    <source>
        <strain evidence="7 8">ATCC 700332</strain>
    </source>
</reference>
<dbReference type="Gene3D" id="3.30.300.30">
    <property type="match status" value="1"/>
</dbReference>
<dbReference type="PANTHER" id="PTHR43605">
    <property type="entry name" value="ACYL-COENZYME A SYNTHETASE"/>
    <property type="match status" value="1"/>
</dbReference>
<name>A0ABN0NVZ5_TRELE</name>
<dbReference type="InterPro" id="IPR051087">
    <property type="entry name" value="Mitochondrial_ACSM"/>
</dbReference>
<gene>
    <name evidence="7" type="ORF">HMPREF9193_02189</name>
</gene>
<dbReference type="InterPro" id="IPR042099">
    <property type="entry name" value="ANL_N_sf"/>
</dbReference>
<keyword evidence="8" id="KW-1185">Reference proteome</keyword>
<evidence type="ECO:0000259" key="6">
    <source>
        <dbReference type="Pfam" id="PF13193"/>
    </source>
</evidence>
<evidence type="ECO:0000313" key="8">
    <source>
        <dbReference type="Proteomes" id="UP000016649"/>
    </source>
</evidence>
<evidence type="ECO:0000256" key="4">
    <source>
        <dbReference type="ARBA" id="ARBA00022840"/>
    </source>
</evidence>
<keyword evidence="3" id="KW-0547">Nucleotide-binding</keyword>